<dbReference type="Gene3D" id="3.40.50.1170">
    <property type="entry name" value="L-asparaginase, N-terminal domain"/>
    <property type="match status" value="1"/>
</dbReference>
<dbReference type="PATRIC" id="fig|1288826.3.peg.2554"/>
<dbReference type="PIRSF" id="PIRSF500176">
    <property type="entry name" value="L_ASNase"/>
    <property type="match status" value="1"/>
</dbReference>
<evidence type="ECO:0000259" key="3">
    <source>
        <dbReference type="Pfam" id="PF00710"/>
    </source>
</evidence>
<dbReference type="InterPro" id="IPR037152">
    <property type="entry name" value="L-asparaginase_N_sf"/>
</dbReference>
<evidence type="ECO:0000256" key="2">
    <source>
        <dbReference type="PIRSR" id="PIRSR001220-2"/>
    </source>
</evidence>
<proteinExistence type="predicted"/>
<dbReference type="Pfam" id="PF00710">
    <property type="entry name" value="Asparaginase"/>
    <property type="match status" value="1"/>
</dbReference>
<evidence type="ECO:0000313" key="4">
    <source>
        <dbReference type="EMBL" id="EMP54970.1"/>
    </source>
</evidence>
<comment type="caution">
    <text evidence="4">The sequence shown here is derived from an EMBL/GenBank/DDBJ whole genome shotgun (WGS) entry which is preliminary data.</text>
</comment>
<dbReference type="PIRSF" id="PIRSF001220">
    <property type="entry name" value="L-ASNase_gatD"/>
    <property type="match status" value="1"/>
</dbReference>
<feature type="binding site" evidence="2">
    <location>
        <position position="65"/>
    </location>
    <ligand>
        <name>substrate</name>
    </ligand>
</feature>
<sequence length="172" mass="18995">MFWAPVQLRENIHMIDIFTTGGTIDKVYFDANSQFEIGASQLPEMLAEANIRDGFRIHELLRKDSLDLTAEDRDSIVSAVRSCPGQRILITHGTDTMAETAAALDAVSDKTIVLFGAMQPARMRVSDAVFNLGFAWGAVQNLPSGVYIAMNGEVFEAGAVRKNREAQRFERA</sequence>
<name>M7CS64_9GAMM</name>
<reference evidence="4 5" key="1">
    <citation type="journal article" date="2013" name="Genome Announc.">
        <title>Genome Sequence of Hydrothermal Arsenic-Respiring Bacterium Marinobacter santoriniensis NKSG1T.</title>
        <authorList>
            <person name="Handley K.M."/>
            <person name="Upton M."/>
            <person name="Beatson S.A."/>
            <person name="Hery M."/>
            <person name="Lloyd J.R."/>
        </authorList>
    </citation>
    <scope>NUCLEOTIDE SEQUENCE [LARGE SCALE GENOMIC DNA]</scope>
    <source>
        <strain evidence="4 5">NKSG1</strain>
    </source>
</reference>
<feature type="domain" description="L-asparaginase N-terminal" evidence="3">
    <location>
        <begin position="15"/>
        <end position="164"/>
    </location>
</feature>
<feature type="active site" description="O-isoaspartyl threonine intermediate" evidence="1">
    <location>
        <position position="23"/>
    </location>
</feature>
<accession>M7CS64</accession>
<dbReference type="Proteomes" id="UP000011960">
    <property type="component" value="Unassembled WGS sequence"/>
</dbReference>
<organism evidence="4 5">
    <name type="scientific">Marinobacter santoriniensis NKSG1</name>
    <dbReference type="NCBI Taxonomy" id="1288826"/>
    <lineage>
        <taxon>Bacteria</taxon>
        <taxon>Pseudomonadati</taxon>
        <taxon>Pseudomonadota</taxon>
        <taxon>Gammaproteobacteria</taxon>
        <taxon>Pseudomonadales</taxon>
        <taxon>Marinobacteraceae</taxon>
        <taxon>Marinobacter</taxon>
    </lineage>
</organism>
<gene>
    <name evidence="4" type="ORF">MSNKSG1_12882</name>
</gene>
<dbReference type="STRING" id="1288826.MSNKSG1_12882"/>
<feature type="binding site" evidence="2">
    <location>
        <begin position="94"/>
        <end position="95"/>
    </location>
    <ligand>
        <name>substrate</name>
    </ligand>
</feature>
<dbReference type="InterPro" id="IPR036152">
    <property type="entry name" value="Asp/glu_Ase-like_sf"/>
</dbReference>
<dbReference type="eggNOG" id="COG0252">
    <property type="taxonomic scope" value="Bacteria"/>
</dbReference>
<dbReference type="PROSITE" id="PS51732">
    <property type="entry name" value="ASN_GLN_ASE_3"/>
    <property type="match status" value="1"/>
</dbReference>
<evidence type="ECO:0000313" key="5">
    <source>
        <dbReference type="Proteomes" id="UP000011960"/>
    </source>
</evidence>
<dbReference type="PANTHER" id="PTHR11707:SF28">
    <property type="entry name" value="60 KDA LYSOPHOSPHOLIPASE"/>
    <property type="match status" value="1"/>
</dbReference>
<dbReference type="EMBL" id="APAT01000019">
    <property type="protein sequence ID" value="EMP54970.1"/>
    <property type="molecule type" value="Genomic_DNA"/>
</dbReference>
<dbReference type="AlphaFoldDB" id="M7CS64"/>
<dbReference type="GO" id="GO:0004067">
    <property type="term" value="F:asparaginase activity"/>
    <property type="evidence" value="ECO:0007669"/>
    <property type="project" value="UniProtKB-UniRule"/>
</dbReference>
<keyword evidence="5" id="KW-1185">Reference proteome</keyword>
<dbReference type="PANTHER" id="PTHR11707">
    <property type="entry name" value="L-ASPARAGINASE"/>
    <property type="match status" value="1"/>
</dbReference>
<dbReference type="SUPFAM" id="SSF53774">
    <property type="entry name" value="Glutaminase/Asparaginase"/>
    <property type="match status" value="1"/>
</dbReference>
<dbReference type="InterPro" id="IPR006034">
    <property type="entry name" value="Asparaginase/glutaminase-like"/>
</dbReference>
<protein>
    <submittedName>
        <fullName evidence="4">Asparaginase (AnsA)</fullName>
    </submittedName>
</protein>
<evidence type="ECO:0000256" key="1">
    <source>
        <dbReference type="PIRSR" id="PIRSR001220-1"/>
    </source>
</evidence>
<dbReference type="PRINTS" id="PR00139">
    <property type="entry name" value="ASNGLNASE"/>
</dbReference>
<dbReference type="InterPro" id="IPR027474">
    <property type="entry name" value="L-asparaginase_N"/>
</dbReference>